<keyword evidence="1" id="KW-0812">Transmembrane</keyword>
<organism evidence="3">
    <name type="scientific">Dissoconium aciculare CBS 342.82</name>
    <dbReference type="NCBI Taxonomy" id="1314786"/>
    <lineage>
        <taxon>Eukaryota</taxon>
        <taxon>Fungi</taxon>
        <taxon>Dikarya</taxon>
        <taxon>Ascomycota</taxon>
        <taxon>Pezizomycotina</taxon>
        <taxon>Dothideomycetes</taxon>
        <taxon>Dothideomycetidae</taxon>
        <taxon>Mycosphaerellales</taxon>
        <taxon>Dissoconiaceae</taxon>
        <taxon>Dissoconium</taxon>
    </lineage>
</organism>
<evidence type="ECO:0000256" key="1">
    <source>
        <dbReference type="SAM" id="Phobius"/>
    </source>
</evidence>
<reference evidence="3" key="3">
    <citation type="submission" date="2025-08" db="UniProtKB">
        <authorList>
            <consortium name="RefSeq"/>
        </authorList>
    </citation>
    <scope>IDENTIFICATION</scope>
    <source>
        <strain evidence="3">CBS 342.82</strain>
    </source>
</reference>
<feature type="transmembrane region" description="Helical" evidence="1">
    <location>
        <begin position="45"/>
        <end position="63"/>
    </location>
</feature>
<keyword evidence="2" id="KW-1185">Reference proteome</keyword>
<dbReference type="Proteomes" id="UP000504637">
    <property type="component" value="Unplaced"/>
</dbReference>
<proteinExistence type="predicted"/>
<gene>
    <name evidence="3" type="ORF">K489DRAFT_378704</name>
</gene>
<dbReference type="RefSeq" id="XP_033461318.1">
    <property type="nucleotide sequence ID" value="XM_033604462.1"/>
</dbReference>
<accession>A0A6J3MBR7</accession>
<evidence type="ECO:0000313" key="3">
    <source>
        <dbReference type="RefSeq" id="XP_033461318.1"/>
    </source>
</evidence>
<reference evidence="3" key="1">
    <citation type="submission" date="2020-01" db="EMBL/GenBank/DDBJ databases">
        <authorList>
            <consortium name="DOE Joint Genome Institute"/>
            <person name="Haridas S."/>
            <person name="Albert R."/>
            <person name="Binder M."/>
            <person name="Bloem J."/>
            <person name="Labutti K."/>
            <person name="Salamov A."/>
            <person name="Andreopoulos B."/>
            <person name="Baker S.E."/>
            <person name="Barry K."/>
            <person name="Bills G."/>
            <person name="Bluhm B.H."/>
            <person name="Cannon C."/>
            <person name="Castanera R."/>
            <person name="Culley D.E."/>
            <person name="Daum C."/>
            <person name="Ezra D."/>
            <person name="Gonzalez J.B."/>
            <person name="Henrissat B."/>
            <person name="Kuo A."/>
            <person name="Liang C."/>
            <person name="Lipzen A."/>
            <person name="Lutzoni F."/>
            <person name="Magnuson J."/>
            <person name="Mondo S."/>
            <person name="Nolan M."/>
            <person name="Ohm R."/>
            <person name="Pangilinan J."/>
            <person name="Park H.-J."/>
            <person name="Ramirez L."/>
            <person name="Alfaro M."/>
            <person name="Sun H."/>
            <person name="Tritt A."/>
            <person name="Yoshinaga Y."/>
            <person name="Zwiers L.-H."/>
            <person name="Turgeon B.G."/>
            <person name="Goodwin S.B."/>
            <person name="Spatafora J.W."/>
            <person name="Crous P.W."/>
            <person name="Grigoriev I.V."/>
        </authorList>
    </citation>
    <scope>NUCLEOTIDE SEQUENCE</scope>
    <source>
        <strain evidence="3">CBS 342.82</strain>
    </source>
</reference>
<keyword evidence="1" id="KW-1133">Transmembrane helix</keyword>
<dbReference type="GeneID" id="54362262"/>
<reference evidence="3" key="2">
    <citation type="submission" date="2020-04" db="EMBL/GenBank/DDBJ databases">
        <authorList>
            <consortium name="NCBI Genome Project"/>
        </authorList>
    </citation>
    <scope>NUCLEOTIDE SEQUENCE</scope>
    <source>
        <strain evidence="3">CBS 342.82</strain>
    </source>
</reference>
<sequence>MPMCCDVMPNHGTRSSMRRSRRSNENVVPRLTTLQYRLLPESAHFFYHMVAVLVLCATTRLLASEQ</sequence>
<protein>
    <submittedName>
        <fullName evidence="3">Uncharacterized protein</fullName>
    </submittedName>
</protein>
<evidence type="ECO:0000313" key="2">
    <source>
        <dbReference type="Proteomes" id="UP000504637"/>
    </source>
</evidence>
<dbReference type="AlphaFoldDB" id="A0A6J3MBR7"/>
<name>A0A6J3MBR7_9PEZI</name>
<keyword evidence="1" id="KW-0472">Membrane</keyword>